<dbReference type="GO" id="GO:0003723">
    <property type="term" value="F:RNA binding"/>
    <property type="evidence" value="ECO:0007669"/>
    <property type="project" value="TreeGrafter"/>
</dbReference>
<evidence type="ECO:0000256" key="2">
    <source>
        <dbReference type="ARBA" id="ARBA00022801"/>
    </source>
</evidence>
<dbReference type="OrthoDB" id="9808833at2"/>
<evidence type="ECO:0000259" key="6">
    <source>
        <dbReference type="PROSITE" id="PS51192"/>
    </source>
</evidence>
<dbReference type="Pfam" id="PF07717">
    <property type="entry name" value="OB_NTP_bind"/>
    <property type="match status" value="1"/>
</dbReference>
<dbReference type="InterPro" id="IPR027417">
    <property type="entry name" value="P-loop_NTPase"/>
</dbReference>
<dbReference type="InterPro" id="IPR014001">
    <property type="entry name" value="Helicase_ATP-bd"/>
</dbReference>
<dbReference type="InterPro" id="IPR011709">
    <property type="entry name" value="DEAD-box_helicase_OB_fold"/>
</dbReference>
<dbReference type="Gene3D" id="1.20.120.1080">
    <property type="match status" value="1"/>
</dbReference>
<feature type="domain" description="Helicase C-terminal" evidence="7">
    <location>
        <begin position="348"/>
        <end position="525"/>
    </location>
</feature>
<sequence>MSSSSPAPDPSTGEDRAPTAGELTAKIDQAMQADRHRLRQMLRRFPRGKAPDRKSFESFERLLKSSTDRADERRRRHPALGEPARLTFDDPLPICERIDEIAAAIQSHQVVVVAGETGSGKSTQLPKICLKLGRGVFGMIGHTQPRRIAARSVAARVAEELGTRVGEGVGFKVRFTDAVTPKTHVKVMTDGILLAELQSDRYLDAYDTIIIDEAHERSLNIDLILGQLHRLLKKRPDLRVIITSATIDAARFAAFFDSPDGRVDEDELARRIAAKSDPTAAQDGADSCALPSEDEHPAPTTLPPGPETLPRGTSTGAAPVIEVSGRTYPVETRYRPLSEDGDADLNSEIANAIVEVMSEGPGDVLTFLATERDIREVAEVLRGRLKQFGPAFRSEILPLYGRLSEQDQQKVFQPHGGQRVVLATNVAESSLTVPGIRYVVDTGTVRLSRFAPQSKVQRLPIEPISRASADQRKGRCGRIGPGICVRLFSREDFESRDAYTQPEILRTNLAAAVLQTISYGLGDLNSMPLIDRPQPGAVRAGVNTLLELGAIRDCEGKQSLTETGRLLTKLPVDPRIGRMIAAAHDEHCLSDILIIASALEVRDPRDRPAEKQQAADEAHKQFAVEGSDFLSLLKLWDIYQDWADKLSNSRLRKACQQNFVSFARMREWRDLHRQLARLVTGAGLKTGPRHGDADAIHRALLAGLLSNIAVRGDSNEYSGAGDQSFFLWPGSAAAGKKPKWIVAAELVETTRRFARTVGPINPDWLERVGAHLVKRSYSEPHWDRKTAQTMAFEKVTLYGLPVVPRRRCRYAPVDPAKSREMFIQHALIEGDWDSNAKFVRHNIALKEELSGWQAKLRQTQIFASEEMQFRFFDERLPGDVTDGPRFEQWRKQAEQQAPELLFLTKAVLLADPSVVLDQKLFPDTVAIGASNATVEYKLDPSSPTDGVTVVVPARAAAHLDASRLGWLVPGMLQEKVESLLKALPKEHRRLFLPIQETAAKVAAALDLQKGDLEGQMSAALRRIGGEHVPVDLLTSARIPDHLQVKVRVVDDKGETVAAGADVERIKRELHGRHVAKLEETEAAARWARTGLTDWTIGELPASVDVGEGTRAFPMLFDEGSSVGLKLSHSAEIAERNTRRALVRLFGLLESKKISQQVQHLPRIEPWSMQGASILAAVDTLGGAAPSSTPKGFIGAFRSQVGGRIAERATAHLKEIPRDEAAFRRFMKQASNQMSVAVLETGELLEPLLPRARDAQKIVSQSLQAALEVSHRDSLSQWLQLFRPGFLSETPWESLQSYPRYLDAFSTRWKKLKEGGLARDRELTAKVALFWNKYVDIVSKRPTLRTAFEPVRWLIEEYRVSLWAQQLRTAQPVSEKRLRDAWEAAINEVKSGA</sequence>
<dbReference type="GO" id="GO:0005524">
    <property type="term" value="F:ATP binding"/>
    <property type="evidence" value="ECO:0007669"/>
    <property type="project" value="UniProtKB-KW"/>
</dbReference>
<dbReference type="InterPro" id="IPR011545">
    <property type="entry name" value="DEAD/DEAH_box_helicase_dom"/>
</dbReference>
<dbReference type="SMART" id="SM00382">
    <property type="entry name" value="AAA"/>
    <property type="match status" value="1"/>
</dbReference>
<dbReference type="InterPro" id="IPR001650">
    <property type="entry name" value="Helicase_C-like"/>
</dbReference>
<dbReference type="InterPro" id="IPR024590">
    <property type="entry name" value="HrpA_C"/>
</dbReference>
<proteinExistence type="predicted"/>
<dbReference type="PANTHER" id="PTHR18934">
    <property type="entry name" value="ATP-DEPENDENT RNA HELICASE"/>
    <property type="match status" value="1"/>
</dbReference>
<dbReference type="PROSITE" id="PS51194">
    <property type="entry name" value="HELICASE_CTER"/>
    <property type="match status" value="1"/>
</dbReference>
<dbReference type="Gene3D" id="3.40.50.300">
    <property type="entry name" value="P-loop containing nucleotide triphosphate hydrolases"/>
    <property type="match status" value="2"/>
</dbReference>
<dbReference type="SMART" id="SM00847">
    <property type="entry name" value="HA2"/>
    <property type="match status" value="1"/>
</dbReference>
<dbReference type="FunCoup" id="A0A517SFR7">
    <property type="interactions" value="290"/>
</dbReference>
<dbReference type="InterPro" id="IPR010222">
    <property type="entry name" value="RNA_helicase_HrpA"/>
</dbReference>
<feature type="compositionally biased region" description="Basic residues" evidence="5">
    <location>
        <begin position="36"/>
        <end position="47"/>
    </location>
</feature>
<reference evidence="8 9" key="1">
    <citation type="submission" date="2019-02" db="EMBL/GenBank/DDBJ databases">
        <title>Deep-cultivation of Planctomycetes and their phenomic and genomic characterization uncovers novel biology.</title>
        <authorList>
            <person name="Wiegand S."/>
            <person name="Jogler M."/>
            <person name="Boedeker C."/>
            <person name="Pinto D."/>
            <person name="Vollmers J."/>
            <person name="Rivas-Marin E."/>
            <person name="Kohn T."/>
            <person name="Peeters S.H."/>
            <person name="Heuer A."/>
            <person name="Rast P."/>
            <person name="Oberbeckmann S."/>
            <person name="Bunk B."/>
            <person name="Jeske O."/>
            <person name="Meyerdierks A."/>
            <person name="Storesund J.E."/>
            <person name="Kallscheuer N."/>
            <person name="Luecker S."/>
            <person name="Lage O.M."/>
            <person name="Pohl T."/>
            <person name="Merkel B.J."/>
            <person name="Hornburger P."/>
            <person name="Mueller R.-W."/>
            <person name="Bruemmer F."/>
            <person name="Labrenz M."/>
            <person name="Spormann A.M."/>
            <person name="Op den Camp H."/>
            <person name="Overmann J."/>
            <person name="Amann R."/>
            <person name="Jetten M.S.M."/>
            <person name="Mascher T."/>
            <person name="Medema M.H."/>
            <person name="Devos D.P."/>
            <person name="Kaster A.-K."/>
            <person name="Ovreas L."/>
            <person name="Rohde M."/>
            <person name="Galperin M.Y."/>
            <person name="Jogler C."/>
        </authorList>
    </citation>
    <scope>NUCLEOTIDE SEQUENCE [LARGE SCALE GENOMIC DNA]</scope>
    <source>
        <strain evidence="8 9">Pan44</strain>
    </source>
</reference>
<evidence type="ECO:0000256" key="5">
    <source>
        <dbReference type="SAM" id="MobiDB-lite"/>
    </source>
</evidence>
<dbReference type="RefSeq" id="WP_145030777.1">
    <property type="nucleotide sequence ID" value="NZ_CP036271.1"/>
</dbReference>
<dbReference type="Pfam" id="PF00271">
    <property type="entry name" value="Helicase_C"/>
    <property type="match status" value="1"/>
</dbReference>
<evidence type="ECO:0000259" key="7">
    <source>
        <dbReference type="PROSITE" id="PS51194"/>
    </source>
</evidence>
<dbReference type="Pfam" id="PF00270">
    <property type="entry name" value="DEAD"/>
    <property type="match status" value="1"/>
</dbReference>
<evidence type="ECO:0000256" key="4">
    <source>
        <dbReference type="ARBA" id="ARBA00022840"/>
    </source>
</evidence>
<keyword evidence="4" id="KW-0067">ATP-binding</keyword>
<name>A0A517SFR7_9PLAN</name>
<dbReference type="InParanoid" id="A0A517SFR7"/>
<dbReference type="NCBIfam" id="TIGR01967">
    <property type="entry name" value="DEAH_box_HrpA"/>
    <property type="match status" value="1"/>
</dbReference>
<evidence type="ECO:0000313" key="8">
    <source>
        <dbReference type="EMBL" id="QDT54968.1"/>
    </source>
</evidence>
<dbReference type="EMBL" id="CP036271">
    <property type="protein sequence ID" value="QDT54968.1"/>
    <property type="molecule type" value="Genomic_DNA"/>
</dbReference>
<dbReference type="PROSITE" id="PS51192">
    <property type="entry name" value="HELICASE_ATP_BIND_1"/>
    <property type="match status" value="1"/>
</dbReference>
<dbReference type="FunFam" id="1.20.120.1080:FF:000005">
    <property type="entry name" value="ATP-dependent helicase HrpA"/>
    <property type="match status" value="1"/>
</dbReference>
<dbReference type="SUPFAM" id="SSF52540">
    <property type="entry name" value="P-loop containing nucleoside triphosphate hydrolases"/>
    <property type="match status" value="1"/>
</dbReference>
<feature type="region of interest" description="Disordered" evidence="5">
    <location>
        <begin position="274"/>
        <end position="317"/>
    </location>
</feature>
<dbReference type="Pfam" id="PF21010">
    <property type="entry name" value="HA2_C"/>
    <property type="match status" value="1"/>
</dbReference>
<protein>
    <submittedName>
        <fullName evidence="8">ATP-dependent RNA helicase HrpB</fullName>
        <ecNumber evidence="8">3.6.4.13</ecNumber>
    </submittedName>
</protein>
<keyword evidence="2 8" id="KW-0378">Hydrolase</keyword>
<keyword evidence="3 8" id="KW-0347">Helicase</keyword>
<dbReference type="Proteomes" id="UP000315700">
    <property type="component" value="Chromosome"/>
</dbReference>
<feature type="domain" description="Helicase ATP-binding" evidence="6">
    <location>
        <begin position="102"/>
        <end position="265"/>
    </location>
</feature>
<dbReference type="EC" id="3.6.4.13" evidence="8"/>
<dbReference type="KEGG" id="ccos:Pan44_30090"/>
<dbReference type="GO" id="GO:0016787">
    <property type="term" value="F:hydrolase activity"/>
    <property type="evidence" value="ECO:0007669"/>
    <property type="project" value="UniProtKB-KW"/>
</dbReference>
<feature type="region of interest" description="Disordered" evidence="5">
    <location>
        <begin position="1"/>
        <end position="61"/>
    </location>
</feature>
<keyword evidence="1" id="KW-0547">Nucleotide-binding</keyword>
<gene>
    <name evidence="8" type="primary">hrpB_2</name>
    <name evidence="8" type="ORF">Pan44_30090</name>
</gene>
<dbReference type="SMART" id="SM00487">
    <property type="entry name" value="DEXDc"/>
    <property type="match status" value="1"/>
</dbReference>
<dbReference type="InterPro" id="IPR007502">
    <property type="entry name" value="Helicase-assoc_dom"/>
</dbReference>
<accession>A0A517SFR7</accession>
<keyword evidence="9" id="KW-1185">Reference proteome</keyword>
<dbReference type="InterPro" id="IPR003593">
    <property type="entry name" value="AAA+_ATPase"/>
</dbReference>
<dbReference type="PANTHER" id="PTHR18934:SF99">
    <property type="entry name" value="ATP-DEPENDENT RNA HELICASE DHX37-RELATED"/>
    <property type="match status" value="1"/>
</dbReference>
<dbReference type="Pfam" id="PF11898">
    <property type="entry name" value="DUF3418"/>
    <property type="match status" value="1"/>
</dbReference>
<feature type="compositionally biased region" description="Basic and acidic residues" evidence="5">
    <location>
        <begin position="49"/>
        <end position="61"/>
    </location>
</feature>
<organism evidence="8 9">
    <name type="scientific">Caulifigura coniformis</name>
    <dbReference type="NCBI Taxonomy" id="2527983"/>
    <lineage>
        <taxon>Bacteria</taxon>
        <taxon>Pseudomonadati</taxon>
        <taxon>Planctomycetota</taxon>
        <taxon>Planctomycetia</taxon>
        <taxon>Planctomycetales</taxon>
        <taxon>Planctomycetaceae</taxon>
        <taxon>Caulifigura</taxon>
    </lineage>
</organism>
<dbReference type="GO" id="GO:0003724">
    <property type="term" value="F:RNA helicase activity"/>
    <property type="evidence" value="ECO:0007669"/>
    <property type="project" value="UniProtKB-EC"/>
</dbReference>
<evidence type="ECO:0000313" key="9">
    <source>
        <dbReference type="Proteomes" id="UP000315700"/>
    </source>
</evidence>
<dbReference type="CDD" id="cd18791">
    <property type="entry name" value="SF2_C_RHA"/>
    <property type="match status" value="1"/>
</dbReference>
<evidence type="ECO:0000256" key="3">
    <source>
        <dbReference type="ARBA" id="ARBA00022806"/>
    </source>
</evidence>
<dbReference type="SMART" id="SM00490">
    <property type="entry name" value="HELICc"/>
    <property type="match status" value="1"/>
</dbReference>
<evidence type="ECO:0000256" key="1">
    <source>
        <dbReference type="ARBA" id="ARBA00022741"/>
    </source>
</evidence>